<name>A0A0E9QEA9_ANGAN</name>
<dbReference type="EMBL" id="GBXM01100649">
    <property type="protein sequence ID" value="JAH07928.1"/>
    <property type="molecule type" value="Transcribed_RNA"/>
</dbReference>
<organism evidence="1">
    <name type="scientific">Anguilla anguilla</name>
    <name type="common">European freshwater eel</name>
    <name type="synonym">Muraena anguilla</name>
    <dbReference type="NCBI Taxonomy" id="7936"/>
    <lineage>
        <taxon>Eukaryota</taxon>
        <taxon>Metazoa</taxon>
        <taxon>Chordata</taxon>
        <taxon>Craniata</taxon>
        <taxon>Vertebrata</taxon>
        <taxon>Euteleostomi</taxon>
        <taxon>Actinopterygii</taxon>
        <taxon>Neopterygii</taxon>
        <taxon>Teleostei</taxon>
        <taxon>Anguilliformes</taxon>
        <taxon>Anguillidae</taxon>
        <taxon>Anguilla</taxon>
    </lineage>
</organism>
<dbReference type="EMBL" id="GBXM01093361">
    <property type="protein sequence ID" value="JAH15216.1"/>
    <property type="molecule type" value="Transcribed_RNA"/>
</dbReference>
<evidence type="ECO:0000313" key="1">
    <source>
        <dbReference type="EMBL" id="JAH15216.1"/>
    </source>
</evidence>
<protein>
    <submittedName>
        <fullName evidence="1">Uncharacterized protein</fullName>
    </submittedName>
</protein>
<proteinExistence type="predicted"/>
<accession>A0A0E9QEA9</accession>
<dbReference type="AlphaFoldDB" id="A0A0E9QEA9"/>
<reference evidence="1" key="1">
    <citation type="submission" date="2014-11" db="EMBL/GenBank/DDBJ databases">
        <authorList>
            <person name="Amaro Gonzalez C."/>
        </authorList>
    </citation>
    <scope>NUCLEOTIDE SEQUENCE</scope>
</reference>
<reference evidence="1" key="2">
    <citation type="journal article" date="2015" name="Fish Shellfish Immunol.">
        <title>Early steps in the European eel (Anguilla anguilla)-Vibrio vulnificus interaction in the gills: Role of the RtxA13 toxin.</title>
        <authorList>
            <person name="Callol A."/>
            <person name="Pajuelo D."/>
            <person name="Ebbesson L."/>
            <person name="Teles M."/>
            <person name="MacKenzie S."/>
            <person name="Amaro C."/>
        </authorList>
    </citation>
    <scope>NUCLEOTIDE SEQUENCE</scope>
</reference>
<sequence>MRVLSSSRFRKTPANSCSDLAMHISSSVSASPMHWNLNSFRDSANFLLAEDRFFSACMSAFPSLISSLMNLLVFSSSSS</sequence>